<dbReference type="EMBL" id="SNXE01000001">
    <property type="protein sequence ID" value="TDP12654.1"/>
    <property type="molecule type" value="Genomic_DNA"/>
</dbReference>
<dbReference type="Gene3D" id="3.20.20.140">
    <property type="entry name" value="Metal-dependent hydrolases"/>
    <property type="match status" value="1"/>
</dbReference>
<dbReference type="InterPro" id="IPR032466">
    <property type="entry name" value="Metal_Hydrolase"/>
</dbReference>
<feature type="chain" id="PRO_5020593959" description="Amidohydrolase 3 domain-containing protein" evidence="1">
    <location>
        <begin position="17"/>
        <end position="637"/>
    </location>
</feature>
<dbReference type="PANTHER" id="PTHR22642:SF2">
    <property type="entry name" value="PROTEIN LONG AFTER FAR-RED 3"/>
    <property type="match status" value="1"/>
</dbReference>
<dbReference type="GO" id="GO:0016810">
    <property type="term" value="F:hydrolase activity, acting on carbon-nitrogen (but not peptide) bonds"/>
    <property type="evidence" value="ECO:0007669"/>
    <property type="project" value="InterPro"/>
</dbReference>
<feature type="signal peptide" evidence="1">
    <location>
        <begin position="1"/>
        <end position="16"/>
    </location>
</feature>
<evidence type="ECO:0000313" key="3">
    <source>
        <dbReference type="EMBL" id="TDP12654.1"/>
    </source>
</evidence>
<dbReference type="Proteomes" id="UP000295357">
    <property type="component" value="Unassembled WGS sequence"/>
</dbReference>
<dbReference type="RefSeq" id="WP_211343761.1">
    <property type="nucleotide sequence ID" value="NZ_JAUFPJ010000005.1"/>
</dbReference>
<dbReference type="Gene3D" id="2.30.40.10">
    <property type="entry name" value="Urease, subunit C, domain 1"/>
    <property type="match status" value="1"/>
</dbReference>
<accession>A0A4R6NEK6</accession>
<dbReference type="Gene3D" id="3.10.310.70">
    <property type="match status" value="1"/>
</dbReference>
<dbReference type="PANTHER" id="PTHR22642">
    <property type="entry name" value="IMIDAZOLONEPROPIONASE"/>
    <property type="match status" value="1"/>
</dbReference>
<evidence type="ECO:0000259" key="2">
    <source>
        <dbReference type="Pfam" id="PF07969"/>
    </source>
</evidence>
<dbReference type="InterPro" id="IPR013108">
    <property type="entry name" value="Amidohydro_3"/>
</dbReference>
<dbReference type="SUPFAM" id="SSF51338">
    <property type="entry name" value="Composite domain of metallo-dependent hydrolases"/>
    <property type="match status" value="1"/>
</dbReference>
<reference evidence="3 4" key="1">
    <citation type="submission" date="2019-03" db="EMBL/GenBank/DDBJ databases">
        <title>Genomic Encyclopedia of Type Strains, Phase IV (KMG-IV): sequencing the most valuable type-strain genomes for metagenomic binning, comparative biology and taxonomic classification.</title>
        <authorList>
            <person name="Goeker M."/>
        </authorList>
    </citation>
    <scope>NUCLEOTIDE SEQUENCE [LARGE SCALE GENOMIC DNA]</scope>
    <source>
        <strain evidence="3 4">DSM 25082</strain>
    </source>
</reference>
<keyword evidence="1" id="KW-0732">Signal</keyword>
<evidence type="ECO:0000256" key="1">
    <source>
        <dbReference type="SAM" id="SignalP"/>
    </source>
</evidence>
<dbReference type="Pfam" id="PF07969">
    <property type="entry name" value="Amidohydro_3"/>
    <property type="match status" value="1"/>
</dbReference>
<dbReference type="InterPro" id="IPR033932">
    <property type="entry name" value="YtcJ-like"/>
</dbReference>
<proteinExistence type="predicted"/>
<dbReference type="InterPro" id="IPR011059">
    <property type="entry name" value="Metal-dep_hydrolase_composite"/>
</dbReference>
<comment type="caution">
    <text evidence="3">The sequence shown here is derived from an EMBL/GenBank/DDBJ whole genome shotgun (WGS) entry which is preliminary data.</text>
</comment>
<feature type="domain" description="Amidohydrolase 3" evidence="2">
    <location>
        <begin position="69"/>
        <end position="556"/>
    </location>
</feature>
<dbReference type="SUPFAM" id="SSF51556">
    <property type="entry name" value="Metallo-dependent hydrolases"/>
    <property type="match status" value="1"/>
</dbReference>
<dbReference type="AlphaFoldDB" id="A0A4R6NEK6"/>
<sequence length="637" mass="68794">MLAAAMPLLVASWVSAQELADKIYTGGAILTMEDAQPRAEALATRQGRILAVGSRAEVMRHAGAGTVMVDLGGRALLPGFVDSHGHVVGGGLQASSANLLAPPDGQVKDMASLQRVLRAWHVEQAEMVKRLGAIIGFGYDPAQMAERRHPTAADLDAVSADVPVYLIHQSGHFGAANTAALKKLGLNARSPDPAGGIIRRLADGRPDGVMEETAHFHALVKLLGGLGPEGFAEFARAGARLWTRYGYTTAQEGRAMPDTVGTLRQVAAKGGFDIDIVAFPDVLVDRNFITANISQHYVNRVRVGGAKLTIDGSPQGFTAWRDRPYYKPVGNYPPGYAGYPAATEAQVNDAIRWAFKNGVQILTHANGERASDVLLSAIRAARLEHGPGRRPVLIHGQFLREDQVDALKELGVFPSLFPMHTFYWGDWHREHTVGPILADDISPTGWVLQRDMMFGTHHDAPVAFPDSMRVLYSTVTRRSRSGDILGPKHRVKVETALKAMTLWPAWQHFEEASKGSLAPGKLADLVLLSADPTAMDPEKLDTLKVMQTIKEDRVVYSAEALRAETSDVPLTSEAGAAFSRALQVMASYAEMSGLPDTELRRGVALLRAAQPQHHGACVSNFLLMAMQPRSAALGQRP</sequence>
<dbReference type="CDD" id="cd01300">
    <property type="entry name" value="YtcJ_like"/>
    <property type="match status" value="1"/>
</dbReference>
<gene>
    <name evidence="3" type="ORF">DFR39_101127</name>
</gene>
<protein>
    <recommendedName>
        <fullName evidence="2">Amidohydrolase 3 domain-containing protein</fullName>
    </recommendedName>
</protein>
<name>A0A4R6NEK6_9BURK</name>
<keyword evidence="4" id="KW-1185">Reference proteome</keyword>
<organism evidence="3 4">
    <name type="scientific">Roseateles asaccharophilus</name>
    <dbReference type="NCBI Taxonomy" id="582607"/>
    <lineage>
        <taxon>Bacteria</taxon>
        <taxon>Pseudomonadati</taxon>
        <taxon>Pseudomonadota</taxon>
        <taxon>Betaproteobacteria</taxon>
        <taxon>Burkholderiales</taxon>
        <taxon>Sphaerotilaceae</taxon>
        <taxon>Roseateles</taxon>
    </lineage>
</organism>
<evidence type="ECO:0000313" key="4">
    <source>
        <dbReference type="Proteomes" id="UP000295357"/>
    </source>
</evidence>